<dbReference type="GO" id="GO:0032053">
    <property type="term" value="P:ciliary basal body organization"/>
    <property type="evidence" value="ECO:0007669"/>
    <property type="project" value="TreeGrafter"/>
</dbReference>
<evidence type="ECO:0000256" key="1">
    <source>
        <dbReference type="SAM" id="MobiDB-lite"/>
    </source>
</evidence>
<gene>
    <name evidence="2" type="primary">109580480</name>
</gene>
<dbReference type="Proteomes" id="UP000007879">
    <property type="component" value="Unassembled WGS sequence"/>
</dbReference>
<feature type="compositionally biased region" description="Polar residues" evidence="1">
    <location>
        <begin position="562"/>
        <end position="573"/>
    </location>
</feature>
<feature type="compositionally biased region" description="Polar residues" evidence="1">
    <location>
        <begin position="506"/>
        <end position="516"/>
    </location>
</feature>
<name>A0AAN0IXU1_AMPQE</name>
<dbReference type="GO" id="GO:0007099">
    <property type="term" value="P:centriole replication"/>
    <property type="evidence" value="ECO:0007669"/>
    <property type="project" value="InterPro"/>
</dbReference>
<feature type="region of interest" description="Disordered" evidence="1">
    <location>
        <begin position="778"/>
        <end position="797"/>
    </location>
</feature>
<keyword evidence="3" id="KW-1185">Reference proteome</keyword>
<feature type="compositionally biased region" description="Polar residues" evidence="1">
    <location>
        <begin position="346"/>
        <end position="364"/>
    </location>
</feature>
<organism evidence="2 3">
    <name type="scientific">Amphimedon queenslandica</name>
    <name type="common">Sponge</name>
    <dbReference type="NCBI Taxonomy" id="400682"/>
    <lineage>
        <taxon>Eukaryota</taxon>
        <taxon>Metazoa</taxon>
        <taxon>Porifera</taxon>
        <taxon>Demospongiae</taxon>
        <taxon>Heteroscleromorpha</taxon>
        <taxon>Haplosclerida</taxon>
        <taxon>Niphatidae</taxon>
        <taxon>Amphimedon</taxon>
    </lineage>
</organism>
<feature type="region of interest" description="Disordered" evidence="1">
    <location>
        <begin position="86"/>
        <end position="145"/>
    </location>
</feature>
<dbReference type="GO" id="GO:0005814">
    <property type="term" value="C:centriole"/>
    <property type="evidence" value="ECO:0007669"/>
    <property type="project" value="InterPro"/>
</dbReference>
<feature type="compositionally biased region" description="Polar residues" evidence="1">
    <location>
        <begin position="620"/>
        <end position="638"/>
    </location>
</feature>
<feature type="compositionally biased region" description="Low complexity" evidence="1">
    <location>
        <begin position="455"/>
        <end position="470"/>
    </location>
</feature>
<dbReference type="GO" id="GO:1903723">
    <property type="term" value="P:negative regulation of centriole elongation"/>
    <property type="evidence" value="ECO:0007669"/>
    <property type="project" value="TreeGrafter"/>
</dbReference>
<reference evidence="2" key="2">
    <citation type="submission" date="2024-06" db="UniProtKB">
        <authorList>
            <consortium name="EnsemblMetazoa"/>
        </authorList>
    </citation>
    <scope>IDENTIFICATION</scope>
</reference>
<feature type="region of interest" description="Disordered" evidence="1">
    <location>
        <begin position="748"/>
        <end position="770"/>
    </location>
</feature>
<feature type="region of interest" description="Disordered" evidence="1">
    <location>
        <begin position="610"/>
        <end position="656"/>
    </location>
</feature>
<dbReference type="EnsemblMetazoa" id="XM_019993702.1">
    <property type="protein sequence ID" value="XP_019849261.1"/>
    <property type="gene ID" value="LOC109580480"/>
</dbReference>
<dbReference type="InterPro" id="IPR033207">
    <property type="entry name" value="CCP110"/>
</dbReference>
<dbReference type="GO" id="GO:0032465">
    <property type="term" value="P:regulation of cytokinesis"/>
    <property type="evidence" value="ECO:0007669"/>
    <property type="project" value="InterPro"/>
</dbReference>
<accession>A0AAN0IXU1</accession>
<feature type="region of interest" description="Disordered" evidence="1">
    <location>
        <begin position="434"/>
        <end position="593"/>
    </location>
</feature>
<reference evidence="3" key="1">
    <citation type="journal article" date="2010" name="Nature">
        <title>The Amphimedon queenslandica genome and the evolution of animal complexity.</title>
        <authorList>
            <person name="Srivastava M."/>
            <person name="Simakov O."/>
            <person name="Chapman J."/>
            <person name="Fahey B."/>
            <person name="Gauthier M.E."/>
            <person name="Mitros T."/>
            <person name="Richards G.S."/>
            <person name="Conaco C."/>
            <person name="Dacre M."/>
            <person name="Hellsten U."/>
            <person name="Larroux C."/>
            <person name="Putnam N.H."/>
            <person name="Stanke M."/>
            <person name="Adamska M."/>
            <person name="Darling A."/>
            <person name="Degnan S.M."/>
            <person name="Oakley T.H."/>
            <person name="Plachetzki D.C."/>
            <person name="Zhai Y."/>
            <person name="Adamski M."/>
            <person name="Calcino A."/>
            <person name="Cummins S.F."/>
            <person name="Goodstein D.M."/>
            <person name="Harris C."/>
            <person name="Jackson D.J."/>
            <person name="Leys S.P."/>
            <person name="Shu S."/>
            <person name="Woodcroft B.J."/>
            <person name="Vervoort M."/>
            <person name="Kosik K.S."/>
            <person name="Manning G."/>
            <person name="Degnan B.M."/>
            <person name="Rokhsar D.S."/>
        </authorList>
    </citation>
    <scope>NUCLEOTIDE SEQUENCE [LARGE SCALE GENOMIC DNA]</scope>
</reference>
<protein>
    <submittedName>
        <fullName evidence="2">Uncharacterized protein</fullName>
    </submittedName>
</protein>
<dbReference type="PANTHER" id="PTHR13594:SF1">
    <property type="entry name" value="CENTRIOLAR COILED-COIL PROTEIN OF 110 KDA"/>
    <property type="match status" value="1"/>
</dbReference>
<proteinExistence type="predicted"/>
<dbReference type="AlphaFoldDB" id="A0AAN0IXU1"/>
<sequence>MEALDFKSLPFPVLDLQRPELLKCKELAIQKERDLAVKRRENAESLNNYIAHRLGNVGKSKKNILTFSQYKTQIENARKTCHTLPPGDGCQGNARECKSEGGRENSHYQKTKSHWPGNEPVTESNGIHHRSPNSSPPRRFSHSPDKRIEQHVYLQKLSRKIQKGKVIIGGLVRGYLTRRLLRSEKVQDIIRMIKDTKEVLETLKNPANASEFELLQRTRLQIQAAKQSLYKIFFVVTTSERMEYIAQSRQRRMEKRFGHVKERNKLHQFSSATLKTLERKQSNTGAATKKQKHTVHFENTASLLVNGEATQDRHTAQHSSNTAANILRSITKNDPDAINFIKSTRRQTSPNITSPIQVSSTSKTNKARRASYTATDLISDDVAERAQRLISPLQVPLDAHNNTIPPTNRARRGTFAAADIHKDSPPDFAKLRTRRQTSPNVTVPLPISADNSNQRSSPSTRARRSTFAAADIHKDISGDSPPDFAKLRTRRQTSPNITVPLPISADDSNQRSSPPTNRARRSTFATADIHKDISGDSPPDFAKLRTRRQTSPNITVPLPISTDDSNQRSSPPTNRARRSTFATADIHKDISGDSPPDFAKLRTHRQTSPNITVPLPISADDSNQRFSPTNRARRSTFTAADIQKDISGDSPPNFAKLRTRRQTSPNITMPLDLQFNQNRNNTQARRATHTADELMRSVLGNVPSNNSANLTGTKRSRRGTISIASSLSAISENSPYNRKPAVSSSVAVSTSTGASDDSYNRSSSSKPRSMFRSYRAFSNQSGSKNHTSSDVTSSSGKVQVLTGVAAKKARGRENRFFSLFSRKRSKASYPKPSRASSNLAT</sequence>
<evidence type="ECO:0000313" key="2">
    <source>
        <dbReference type="EnsemblMetazoa" id="XP_019849261.1"/>
    </source>
</evidence>
<evidence type="ECO:0000313" key="3">
    <source>
        <dbReference type="Proteomes" id="UP000007879"/>
    </source>
</evidence>
<feature type="region of interest" description="Disordered" evidence="1">
    <location>
        <begin position="822"/>
        <end position="841"/>
    </location>
</feature>
<feature type="region of interest" description="Disordered" evidence="1">
    <location>
        <begin position="346"/>
        <end position="367"/>
    </location>
</feature>
<feature type="compositionally biased region" description="Basic and acidic residues" evidence="1">
    <location>
        <begin position="95"/>
        <end position="107"/>
    </location>
</feature>
<dbReference type="PANTHER" id="PTHR13594">
    <property type="entry name" value="CENTRIOLAR COILED-COIL PROTEIN OF 110 KDA"/>
    <property type="match status" value="1"/>
</dbReference>